<gene>
    <name evidence="1" type="ORF">RISK_000578</name>
</gene>
<name>A0A0J1BLZ5_RHOIS</name>
<organism evidence="1 2">
    <name type="scientific">Rhodopirellula islandica</name>
    <dbReference type="NCBI Taxonomy" id="595434"/>
    <lineage>
        <taxon>Bacteria</taxon>
        <taxon>Pseudomonadati</taxon>
        <taxon>Planctomycetota</taxon>
        <taxon>Planctomycetia</taxon>
        <taxon>Pirellulales</taxon>
        <taxon>Pirellulaceae</taxon>
        <taxon>Rhodopirellula</taxon>
    </lineage>
</organism>
<evidence type="ECO:0000313" key="2">
    <source>
        <dbReference type="Proteomes" id="UP000036367"/>
    </source>
</evidence>
<comment type="caution">
    <text evidence="1">The sequence shown here is derived from an EMBL/GenBank/DDBJ whole genome shotgun (WGS) entry which is preliminary data.</text>
</comment>
<dbReference type="AlphaFoldDB" id="A0A0J1BLZ5"/>
<dbReference type="OrthoDB" id="289861at2"/>
<sequence length="85" mass="9741">MLSCKEVSQLVSESLDRPLPIGQRISVWIHLRMCRLCSAFRRDQMVLRERLSEQPEPSPDQEMSKTVELSAAAKQRIVDAMKSRG</sequence>
<dbReference type="Proteomes" id="UP000036367">
    <property type="component" value="Unassembled WGS sequence"/>
</dbReference>
<dbReference type="PATRIC" id="fig|595434.4.peg.560"/>
<accession>A0A0J1BLZ5</accession>
<evidence type="ECO:0008006" key="3">
    <source>
        <dbReference type="Google" id="ProtNLM"/>
    </source>
</evidence>
<protein>
    <recommendedName>
        <fullName evidence="3">Zinc-finger domain-containing protein</fullName>
    </recommendedName>
</protein>
<proteinExistence type="predicted"/>
<dbReference type="RefSeq" id="WP_047812622.1">
    <property type="nucleotide sequence ID" value="NZ_LECT01000006.1"/>
</dbReference>
<evidence type="ECO:0000313" key="1">
    <source>
        <dbReference type="EMBL" id="KLU07500.1"/>
    </source>
</evidence>
<reference evidence="1" key="1">
    <citation type="submission" date="2015-05" db="EMBL/GenBank/DDBJ databases">
        <title>Permanent draft genome of Rhodopirellula islandicus K833.</title>
        <authorList>
            <person name="Kizina J."/>
            <person name="Richter M."/>
            <person name="Glockner F.O."/>
            <person name="Harder J."/>
        </authorList>
    </citation>
    <scope>NUCLEOTIDE SEQUENCE [LARGE SCALE GENOMIC DNA]</scope>
    <source>
        <strain evidence="1">K833</strain>
    </source>
</reference>
<keyword evidence="2" id="KW-1185">Reference proteome</keyword>
<dbReference type="EMBL" id="LECT01000006">
    <property type="protein sequence ID" value="KLU07500.1"/>
    <property type="molecule type" value="Genomic_DNA"/>
</dbReference>
<dbReference type="STRING" id="595434.RISK_000578"/>